<proteinExistence type="predicted"/>
<dbReference type="InterPro" id="IPR019734">
    <property type="entry name" value="TPR_rpt"/>
</dbReference>
<feature type="repeat" description="TPR" evidence="1">
    <location>
        <begin position="553"/>
        <end position="586"/>
    </location>
</feature>
<feature type="compositionally biased region" description="Polar residues" evidence="2">
    <location>
        <begin position="17"/>
        <end position="27"/>
    </location>
</feature>
<dbReference type="Pfam" id="PF13424">
    <property type="entry name" value="TPR_12"/>
    <property type="match status" value="4"/>
</dbReference>
<feature type="repeat" description="TPR" evidence="1">
    <location>
        <begin position="1043"/>
        <end position="1076"/>
    </location>
</feature>
<evidence type="ECO:0000256" key="1">
    <source>
        <dbReference type="PROSITE-ProRule" id="PRU00339"/>
    </source>
</evidence>
<name>A0A0C3Q3G0_9AGAM</name>
<feature type="repeat" description="TPR" evidence="1">
    <location>
        <begin position="1163"/>
        <end position="1196"/>
    </location>
</feature>
<feature type="repeat" description="TPR" evidence="1">
    <location>
        <begin position="513"/>
        <end position="546"/>
    </location>
</feature>
<dbReference type="InterPro" id="IPR011990">
    <property type="entry name" value="TPR-like_helical_dom_sf"/>
</dbReference>
<dbReference type="SUPFAM" id="SSF48452">
    <property type="entry name" value="TPR-like"/>
    <property type="match status" value="5"/>
</dbReference>
<dbReference type="PANTHER" id="PTHR10098:SF108">
    <property type="entry name" value="TETRATRICOPEPTIDE REPEAT PROTEIN 28"/>
    <property type="match status" value="1"/>
</dbReference>
<accession>A0A0C3Q3G0</accession>
<dbReference type="HOGENOM" id="CLU_000288_7_37_1"/>
<dbReference type="EMBL" id="KN823440">
    <property type="protein sequence ID" value="KIO17037.1"/>
    <property type="molecule type" value="Genomic_DNA"/>
</dbReference>
<feature type="domain" description="Protein kinase" evidence="3">
    <location>
        <begin position="50"/>
        <end position="360"/>
    </location>
</feature>
<reference evidence="5" key="3">
    <citation type="submission" date="2015-02" db="EMBL/GenBank/DDBJ databases">
        <title>Evolutionary Origins and Diversification of the Mycorrhizal Mutualists.</title>
        <authorList>
            <consortium name="DOE Joint Genome Institute"/>
            <consortium name="Mycorrhizal Genomics Consortium"/>
            <person name="Kohler A."/>
            <person name="Kuo A."/>
            <person name="Nagy L.G."/>
            <person name="Floudas D."/>
            <person name="Copeland A."/>
            <person name="Barry K.W."/>
            <person name="Cichocki N."/>
            <person name="Veneault-Fourrey C."/>
            <person name="LaButti K."/>
            <person name="Lindquist E.A."/>
            <person name="Lipzen A."/>
            <person name="Lundell T."/>
            <person name="Morin E."/>
            <person name="Murat C."/>
            <person name="Riley R."/>
            <person name="Ohm R."/>
            <person name="Sun H."/>
            <person name="Tunlid A."/>
            <person name="Henrissat B."/>
            <person name="Grigoriev I.V."/>
            <person name="Hibbett D.S."/>
            <person name="Martin F."/>
        </authorList>
    </citation>
    <scope>NUCLEOTIDE SEQUENCE</scope>
    <source>
        <strain evidence="5">MUT 4182</strain>
    </source>
</reference>
<reference evidence="6" key="2">
    <citation type="submission" date="2015-01" db="EMBL/GenBank/DDBJ databases">
        <title>Evolutionary Origins and Diversification of the Mycorrhizal Mutualists.</title>
        <authorList>
            <consortium name="DOE Joint Genome Institute"/>
            <consortium name="Mycorrhizal Genomics Consortium"/>
            <person name="Kohler A."/>
            <person name="Kuo A."/>
            <person name="Nagy L.G."/>
            <person name="Floudas D."/>
            <person name="Copeland A."/>
            <person name="Barry K.W."/>
            <person name="Cichocki N."/>
            <person name="Veneault-Fourrey C."/>
            <person name="LaButti K."/>
            <person name="Lindquist E.A."/>
            <person name="Lipzen A."/>
            <person name="Lundell T."/>
            <person name="Morin E."/>
            <person name="Murat C."/>
            <person name="Riley R."/>
            <person name="Ohm R."/>
            <person name="Sun H."/>
            <person name="Tunlid A."/>
            <person name="Henrissat B."/>
            <person name="Grigoriev I.V."/>
            <person name="Hibbett D.S."/>
            <person name="Martin F."/>
        </authorList>
    </citation>
    <scope>NUCLEOTIDE SEQUENCE [LARGE SCALE GENOMIC DNA]</scope>
    <source>
        <strain evidence="4 6">MUT 4182</strain>
    </source>
</reference>
<dbReference type="Pfam" id="PF00069">
    <property type="entry name" value="Pkinase"/>
    <property type="match status" value="1"/>
</dbReference>
<dbReference type="SMART" id="SM00028">
    <property type="entry name" value="TPR"/>
    <property type="match status" value="15"/>
</dbReference>
<evidence type="ECO:0000313" key="6">
    <source>
        <dbReference type="Proteomes" id="UP000054248"/>
    </source>
</evidence>
<dbReference type="PROSITE" id="PS00108">
    <property type="entry name" value="PROTEIN_KINASE_ST"/>
    <property type="match status" value="1"/>
</dbReference>
<dbReference type="Pfam" id="PF13374">
    <property type="entry name" value="TPR_10"/>
    <property type="match status" value="1"/>
</dbReference>
<dbReference type="InterPro" id="IPR008271">
    <property type="entry name" value="Ser/Thr_kinase_AS"/>
</dbReference>
<dbReference type="InterPro" id="IPR011009">
    <property type="entry name" value="Kinase-like_dom_sf"/>
</dbReference>
<dbReference type="PANTHER" id="PTHR10098">
    <property type="entry name" value="RAPSYN-RELATED"/>
    <property type="match status" value="1"/>
</dbReference>
<keyword evidence="6" id="KW-1185">Reference proteome</keyword>
<dbReference type="Proteomes" id="UP000054248">
    <property type="component" value="Unassembled WGS sequence"/>
</dbReference>
<reference evidence="5 6" key="1">
    <citation type="submission" date="2014-04" db="EMBL/GenBank/DDBJ databases">
        <authorList>
            <consortium name="DOE Joint Genome Institute"/>
            <person name="Kuo A."/>
            <person name="Girlanda M."/>
            <person name="Perotto S."/>
            <person name="Kohler A."/>
            <person name="Nagy L.G."/>
            <person name="Floudas D."/>
            <person name="Copeland A."/>
            <person name="Barry K.W."/>
            <person name="Cichocki N."/>
            <person name="Veneault-Fourrey C."/>
            <person name="LaButti K."/>
            <person name="Lindquist E.A."/>
            <person name="Lipzen A."/>
            <person name="Lundell T."/>
            <person name="Morin E."/>
            <person name="Murat C."/>
            <person name="Sun H."/>
            <person name="Tunlid A."/>
            <person name="Henrissat B."/>
            <person name="Grigoriev I.V."/>
            <person name="Hibbett D.S."/>
            <person name="Martin F."/>
            <person name="Nordberg H.P."/>
            <person name="Cantor M.N."/>
            <person name="Hua S.X."/>
        </authorList>
    </citation>
    <scope>NUCLEOTIDE SEQUENCE [LARGE SCALE GENOMIC DNA]</scope>
    <source>
        <strain evidence="5 6">MUT 4182</strain>
    </source>
</reference>
<dbReference type="Gene3D" id="1.25.40.10">
    <property type="entry name" value="Tetratricopeptide repeat domain"/>
    <property type="match status" value="8"/>
</dbReference>
<feature type="region of interest" description="Disordered" evidence="2">
    <location>
        <begin position="1"/>
        <end position="27"/>
    </location>
</feature>
<dbReference type="GO" id="GO:0005524">
    <property type="term" value="F:ATP binding"/>
    <property type="evidence" value="ECO:0007669"/>
    <property type="project" value="InterPro"/>
</dbReference>
<dbReference type="PROSITE" id="PS50005">
    <property type="entry name" value="TPR"/>
    <property type="match status" value="4"/>
</dbReference>
<dbReference type="PROSITE" id="PS50011">
    <property type="entry name" value="PROTEIN_KINASE_DOM"/>
    <property type="match status" value="1"/>
</dbReference>
<protein>
    <recommendedName>
        <fullName evidence="3">Protein kinase domain-containing protein</fullName>
    </recommendedName>
</protein>
<organism evidence="5 6">
    <name type="scientific">Tulasnella calospora MUT 4182</name>
    <dbReference type="NCBI Taxonomy" id="1051891"/>
    <lineage>
        <taxon>Eukaryota</taxon>
        <taxon>Fungi</taxon>
        <taxon>Dikarya</taxon>
        <taxon>Basidiomycota</taxon>
        <taxon>Agaricomycotina</taxon>
        <taxon>Agaricomycetes</taxon>
        <taxon>Cantharellales</taxon>
        <taxon>Tulasnellaceae</taxon>
        <taxon>Tulasnella</taxon>
    </lineage>
</organism>
<dbReference type="Gene3D" id="1.10.510.10">
    <property type="entry name" value="Transferase(Phosphotransferase) domain 1"/>
    <property type="match status" value="1"/>
</dbReference>
<dbReference type="SMART" id="SM00220">
    <property type="entry name" value="S_TKc"/>
    <property type="match status" value="1"/>
</dbReference>
<evidence type="ECO:0000313" key="5">
    <source>
        <dbReference type="EMBL" id="KIO23235.1"/>
    </source>
</evidence>
<evidence type="ECO:0000256" key="2">
    <source>
        <dbReference type="SAM" id="MobiDB-lite"/>
    </source>
</evidence>
<feature type="region of interest" description="Disordered" evidence="2">
    <location>
        <begin position="347"/>
        <end position="375"/>
    </location>
</feature>
<evidence type="ECO:0000259" key="3">
    <source>
        <dbReference type="PROSITE" id="PS50011"/>
    </source>
</evidence>
<dbReference type="SUPFAM" id="SSF56112">
    <property type="entry name" value="Protein kinase-like (PK-like)"/>
    <property type="match status" value="1"/>
</dbReference>
<dbReference type="EMBL" id="KN823090">
    <property type="protein sequence ID" value="KIO23235.1"/>
    <property type="molecule type" value="Genomic_DNA"/>
</dbReference>
<dbReference type="InterPro" id="IPR000719">
    <property type="entry name" value="Prot_kinase_dom"/>
</dbReference>
<keyword evidence="1" id="KW-0802">TPR repeat</keyword>
<gene>
    <name evidence="5" type="ORF">M407DRAFT_27306</name>
    <name evidence="4" type="ORF">M407DRAFT_33312</name>
</gene>
<sequence length="1286" mass="142315">MQGNENQDVSARPSGPEQGSSGDTPQLSAKLRDKLSKFAKWRIDPSLIQFSKDPREFSGGFATVARAALAITFNPWDGSVVLSKDVAVKKMKIEKEDDSQQVLGLALREAGFLVENCHQNIIELVGFVEDIANDRIWLIFPWEEHGNLKHFAAARDWEIPERISLINDVAAGVEYLHSRTPPICHGDLKSINILVNCKCRAVITDFGSARRLSTKARAPGTQIDQSENGALPKPVLETTICATTNTITLKGNHFTLRWAAPELFMGDDSDFEPGLWSDIWSLGWICYEVMTNYIPFEEVNKDSAIIGRVIRGKLPSASDHVRMELVQALYSLMTECWSIDPSKRPSAKDCRSSTNRMPKIIPEGVGQPSDQSASSDLSPRRLVALGAIHQLQNDYTKASSLLTEALTISTNNGDDEVKVLALQSLAEMHVSQKKYSEAASCYSKILKILSDKEEIGKVLLDLAHAQRLLKKYEKAAPLYFKALKIYTDFGNSKGRDDALLGIDEVYRAQGDIPEALMELAEAYGTQGYPGKALEIYSKALEIYTNTVNRKGRADALFGLAEVHRTQRNYGEAVSLYSKALELYTEAANGLPGAKSPSNWAALCRSIGQRGMAKDYEAKAQGISDEKAAIMKRRAEVLESLANVREAQGNRQGLANSLLELAELHRTQWNYVGAVTSYTKALTIYTETANSKGRADALLGLSEVYQAQGDRVKWAGALLEMAEEHQTQRNYSKAVQIYSQALEICTEAAKGGMSADWNRDAAIAKTRADVLLGLIDAHKAQGNRQGIADGLLGLAEHDRTRTDYDAAITSYSEAMEIYTEIANSEGRAHVLLGMGEVDRARRYYSEAFPLYSKALEIYTEAASTKGRVDALLGLAKLHQARGHRQQAADTLVELAEAHKSQENYSMAHWAYNQVLEIYTEIANSKGRADILFEKARLHQIEKENHLAATTYSKALTIYAEISNSKGRADALLGLAEVHQTDQTPWNHRGVRQSRRNPWYYHQIVLLYSDALKFYTEAESSEGRVNALLGLATLYEARGNRQETAATLLDLADVHETQGNHGRAVQVYSKALDIYTETTNSKGIATALLGLAEVYQAQGNREGRADTLLGLAEVHRTQRNYSEAVPLSTEALKIYTETENSTGRENALISLAKLQEAQDNRAGRADVMFELAEIYRTQGNLSKALPIYSEVLDIFNDIANSNRKAGARAGLPKVPMAQRNLRLEADALLRLAEILRTQGKCVEAKWKYSRALKLYTQTGDRKGRADAQLGLARLHEAQPESQAESRRP</sequence>
<dbReference type="GO" id="GO:0004672">
    <property type="term" value="F:protein kinase activity"/>
    <property type="evidence" value="ECO:0007669"/>
    <property type="project" value="InterPro"/>
</dbReference>
<dbReference type="OrthoDB" id="1926212at2759"/>
<evidence type="ECO:0000313" key="4">
    <source>
        <dbReference type="EMBL" id="KIO17037.1"/>
    </source>
</evidence>